<dbReference type="Pfam" id="PF00873">
    <property type="entry name" value="ACR_tran"/>
    <property type="match status" value="1"/>
</dbReference>
<feature type="transmembrane region" description="Helical" evidence="9">
    <location>
        <begin position="438"/>
        <end position="460"/>
    </location>
</feature>
<gene>
    <name evidence="10" type="ORF">FRZ32_04225</name>
</gene>
<evidence type="ECO:0000313" key="10">
    <source>
        <dbReference type="EMBL" id="TXC62944.1"/>
    </source>
</evidence>
<feature type="transmembrane region" description="Helical" evidence="9">
    <location>
        <begin position="12"/>
        <end position="31"/>
    </location>
</feature>
<name>A0A5C6TRF2_9SPHN</name>
<dbReference type="FunFam" id="3.30.2090.10:FF:000001">
    <property type="entry name" value="Efflux pump membrane transporter"/>
    <property type="match status" value="1"/>
</dbReference>
<dbReference type="Proteomes" id="UP000321249">
    <property type="component" value="Unassembled WGS sequence"/>
</dbReference>
<accession>A0A5C6TRF2</accession>
<feature type="transmembrane region" description="Helical" evidence="9">
    <location>
        <begin position="341"/>
        <end position="360"/>
    </location>
</feature>
<evidence type="ECO:0000256" key="5">
    <source>
        <dbReference type="ARBA" id="ARBA00022519"/>
    </source>
</evidence>
<dbReference type="GO" id="GO:0009636">
    <property type="term" value="P:response to toxic substance"/>
    <property type="evidence" value="ECO:0007669"/>
    <property type="project" value="UniProtKB-ARBA"/>
</dbReference>
<dbReference type="SUPFAM" id="SSF82866">
    <property type="entry name" value="Multidrug efflux transporter AcrB transmembrane domain"/>
    <property type="match status" value="2"/>
</dbReference>
<keyword evidence="8 9" id="KW-0472">Membrane</keyword>
<dbReference type="GO" id="GO:0015562">
    <property type="term" value="F:efflux transmembrane transporter activity"/>
    <property type="evidence" value="ECO:0007669"/>
    <property type="project" value="InterPro"/>
</dbReference>
<dbReference type="Gene3D" id="1.20.1640.10">
    <property type="entry name" value="Multidrug efflux transporter AcrB transmembrane domain"/>
    <property type="match status" value="2"/>
</dbReference>
<evidence type="ECO:0000256" key="7">
    <source>
        <dbReference type="ARBA" id="ARBA00022989"/>
    </source>
</evidence>
<keyword evidence="4" id="KW-1003">Cell membrane</keyword>
<feature type="transmembrane region" description="Helical" evidence="9">
    <location>
        <begin position="913"/>
        <end position="933"/>
    </location>
</feature>
<feature type="transmembrane region" description="Helical" evidence="9">
    <location>
        <begin position="939"/>
        <end position="960"/>
    </location>
</feature>
<dbReference type="RefSeq" id="WP_147042331.1">
    <property type="nucleotide sequence ID" value="NZ_BAABIR010000002.1"/>
</dbReference>
<dbReference type="Gene3D" id="3.30.2090.10">
    <property type="entry name" value="Multidrug efflux transporter AcrB TolC docking domain, DN and DC subdomains"/>
    <property type="match status" value="2"/>
</dbReference>
<dbReference type="InterPro" id="IPR001036">
    <property type="entry name" value="Acrflvin-R"/>
</dbReference>
<dbReference type="NCBIfam" id="NF000282">
    <property type="entry name" value="RND_permease_1"/>
    <property type="match status" value="1"/>
</dbReference>
<comment type="similarity">
    <text evidence="2 9">Belongs to the resistance-nodulation-cell division (RND) (TC 2.A.6) family.</text>
</comment>
<feature type="transmembrane region" description="Helical" evidence="9">
    <location>
        <begin position="553"/>
        <end position="573"/>
    </location>
</feature>
<dbReference type="PANTHER" id="PTHR32063">
    <property type="match status" value="1"/>
</dbReference>
<dbReference type="NCBIfam" id="TIGR00915">
    <property type="entry name" value="2A0602"/>
    <property type="match status" value="1"/>
</dbReference>
<feature type="transmembrane region" description="Helical" evidence="9">
    <location>
        <begin position="472"/>
        <end position="494"/>
    </location>
</feature>
<protein>
    <recommendedName>
        <fullName evidence="9">Efflux pump membrane transporter</fullName>
    </recommendedName>
</protein>
<feature type="transmembrane region" description="Helical" evidence="9">
    <location>
        <begin position="889"/>
        <end position="906"/>
    </location>
</feature>
<comment type="caution">
    <text evidence="10">The sequence shown here is derived from an EMBL/GenBank/DDBJ whole genome shotgun (WGS) entry which is preliminary data.</text>
</comment>
<evidence type="ECO:0000313" key="11">
    <source>
        <dbReference type="Proteomes" id="UP000321249"/>
    </source>
</evidence>
<dbReference type="PANTHER" id="PTHR32063:SF32">
    <property type="entry name" value="AMINOGLYCOSIDE EFFLUX PUMP-RELATED"/>
    <property type="match status" value="1"/>
</dbReference>
<feature type="transmembrane region" description="Helical" evidence="9">
    <location>
        <begin position="397"/>
        <end position="417"/>
    </location>
</feature>
<evidence type="ECO:0000256" key="4">
    <source>
        <dbReference type="ARBA" id="ARBA00022475"/>
    </source>
</evidence>
<dbReference type="GO" id="GO:0042910">
    <property type="term" value="F:xenobiotic transmembrane transporter activity"/>
    <property type="evidence" value="ECO:0007669"/>
    <property type="project" value="TreeGrafter"/>
</dbReference>
<feature type="transmembrane region" description="Helical" evidence="9">
    <location>
        <begin position="1014"/>
        <end position="1042"/>
    </location>
</feature>
<keyword evidence="7 9" id="KW-1133">Transmembrane helix</keyword>
<dbReference type="GO" id="GO:0005886">
    <property type="term" value="C:plasma membrane"/>
    <property type="evidence" value="ECO:0007669"/>
    <property type="project" value="UniProtKB-SubCell"/>
</dbReference>
<evidence type="ECO:0000256" key="3">
    <source>
        <dbReference type="ARBA" id="ARBA00022448"/>
    </source>
</evidence>
<dbReference type="Gene3D" id="3.30.70.1430">
    <property type="entry name" value="Multidrug efflux transporter AcrB pore domain"/>
    <property type="match status" value="2"/>
</dbReference>
<evidence type="ECO:0000256" key="2">
    <source>
        <dbReference type="ARBA" id="ARBA00010942"/>
    </source>
</evidence>
<dbReference type="Gene3D" id="3.30.70.1320">
    <property type="entry name" value="Multidrug efflux transporter AcrB pore domain like"/>
    <property type="match status" value="1"/>
</dbReference>
<dbReference type="InterPro" id="IPR027463">
    <property type="entry name" value="AcrB_DN_DC_subdom"/>
</dbReference>
<dbReference type="EMBL" id="VOQQ01000001">
    <property type="protein sequence ID" value="TXC62944.1"/>
    <property type="molecule type" value="Genomic_DNA"/>
</dbReference>
<comment type="subcellular location">
    <subcellularLocation>
        <location evidence="1 9">Cell inner membrane</location>
        <topology evidence="1 9">Multi-pass membrane protein</topology>
    </subcellularLocation>
</comment>
<feature type="transmembrane region" description="Helical" evidence="9">
    <location>
        <begin position="988"/>
        <end position="1008"/>
    </location>
</feature>
<dbReference type="SUPFAM" id="SSF82693">
    <property type="entry name" value="Multidrug efflux transporter AcrB pore domain, PN1, PN2, PC1 and PC2 subdomains"/>
    <property type="match status" value="4"/>
</dbReference>
<organism evidence="10 11">
    <name type="scientific">Allosphingosinicella ginsenosidimutans</name>
    <dbReference type="NCBI Taxonomy" id="1176539"/>
    <lineage>
        <taxon>Bacteria</taxon>
        <taxon>Pseudomonadati</taxon>
        <taxon>Pseudomonadota</taxon>
        <taxon>Alphaproteobacteria</taxon>
        <taxon>Sphingomonadales</taxon>
        <taxon>Sphingomonadaceae</taxon>
        <taxon>Allosphingosinicella</taxon>
    </lineage>
</organism>
<sequence>MLSRIFIDRPIFAWVIAIIIMLAGLGSIYTLPVEQYPDIAPPNVNIRANFPGASAQTLENSVTQVIEQQLTGIDGLLYFTSNSSSRGQVTITATFDKGVDPDTAQVQVQNKVQQALPRLPQQVQQQGLVVTKSNPDFLLIAAVYDSTDRMTNQDVSDYLISNFQDALGRIPGVGDTNVFGAQYAMRIWLDPQKLASYQLMPSDVTAAIQSQNTEVAAGEVGAQPMPQGQMLDATVTAQSRLQTPQQFRDIILKTQADGSMVRLSDVARVELGAENYQVISRINGHPGAGIAVSLAPGADALTTAELVKTEIERRAHDFPPGLEYTFPSDTTGFIKLSVEEVAKTLVEAIVLVVLVIFVFLQGWRPTLVPAIAVPVVLLGTFAVLGIAGFSINTLTLFGLVLVVGLLVDDAIVVVENVERLLEENPGMSPREATIKSMGEIQMALIAIAMVLSAVFLPMAFFGGSTGVIYRQFSITIVSAMVLSVIVALILSPAITANLLKSKQYEATHESMLSRRFPAVSARLAAAASGFNRGFASLVEKHQNATRYVTDRKWLFLAIYGAITLLLVIMFFRLPTSFLPVEDQGSAQIQYTLPPGATQGRTLAVQQAVERYFLNQEQRNVAAVFTVSGSAGGGQGGGQNVGRGFLNLQPWDQRHGRENSADAITRRATRALSGMRDVEFYATVPPAIRGLGQSNGFTMELQNTGALSYQEFKAARDRLLQAARNDPSLANVRLSGLEDVPTLHVAWDEAAMHTLGLSQADVNDTLSTAWGGRYVNDFVDRGRVKRVYVMGDAPFRADPSDLGKWYVRTSSGTMAPFSSFARTSWSQAPTTLSRFNGISNYEFQGQAAPGYSSGDAMNRMAQLAAQIPGTSVAWSGLSYQERLSSGQAPYLYGISLLVVFLCLAALYESWSIPVAVLLVIPLGLVGAIFAVTLRGLQNDVFLQIGLLTTMGLASKNAILMIEFAEQAEKRGARIIDAALEAARIRLRPILMTSMSFMAGVFPLAVASGAGANSRIAIGTSVIGGMLTATILAIFYIPLFFVLVRRSTRNVLSHLHHHDDDAPPATPAPEPAQ</sequence>
<dbReference type="OrthoDB" id="9807350at2"/>
<dbReference type="AlphaFoldDB" id="A0A5C6TRF2"/>
<keyword evidence="11" id="KW-1185">Reference proteome</keyword>
<dbReference type="InterPro" id="IPR004764">
    <property type="entry name" value="MdtF-like"/>
</dbReference>
<keyword evidence="6 9" id="KW-0812">Transmembrane</keyword>
<reference evidence="10 11" key="1">
    <citation type="journal article" date="2015" name="J. Microbiol.">
        <title>Sphingosinicella ginsenosidimutans sp. nov., with ginsenoside converting activity.</title>
        <authorList>
            <person name="Kim J.K."/>
            <person name="Kang M.S."/>
            <person name="Park S.C."/>
            <person name="Kim K.M."/>
            <person name="Choi K."/>
            <person name="Yoon M.H."/>
            <person name="Im W.T."/>
        </authorList>
    </citation>
    <scope>NUCLEOTIDE SEQUENCE [LARGE SCALE GENOMIC DNA]</scope>
    <source>
        <strain evidence="10 11">BS-11</strain>
    </source>
</reference>
<keyword evidence="5 9" id="KW-0997">Cell inner membrane</keyword>
<proteinExistence type="inferred from homology"/>
<keyword evidence="3 9" id="KW-0813">Transport</keyword>
<dbReference type="SUPFAM" id="SSF82714">
    <property type="entry name" value="Multidrug efflux transporter AcrB TolC docking domain, DN and DC subdomains"/>
    <property type="match status" value="2"/>
</dbReference>
<evidence type="ECO:0000256" key="8">
    <source>
        <dbReference type="ARBA" id="ARBA00023136"/>
    </source>
</evidence>
<dbReference type="Gene3D" id="3.30.70.1440">
    <property type="entry name" value="Multidrug efflux transporter AcrB pore domain"/>
    <property type="match status" value="1"/>
</dbReference>
<evidence type="ECO:0000256" key="9">
    <source>
        <dbReference type="RuleBase" id="RU364070"/>
    </source>
</evidence>
<dbReference type="FunFam" id="3.30.70.1430:FF:000001">
    <property type="entry name" value="Efflux pump membrane transporter"/>
    <property type="match status" value="1"/>
</dbReference>
<dbReference type="FunFam" id="1.20.1640.10:FF:000001">
    <property type="entry name" value="Efflux pump membrane transporter"/>
    <property type="match status" value="1"/>
</dbReference>
<feature type="transmembrane region" description="Helical" evidence="9">
    <location>
        <begin position="367"/>
        <end position="391"/>
    </location>
</feature>
<evidence type="ECO:0000256" key="6">
    <source>
        <dbReference type="ARBA" id="ARBA00022692"/>
    </source>
</evidence>
<evidence type="ECO:0000256" key="1">
    <source>
        <dbReference type="ARBA" id="ARBA00004429"/>
    </source>
</evidence>
<dbReference type="PRINTS" id="PR00702">
    <property type="entry name" value="ACRIFLAVINRP"/>
</dbReference>